<organism evidence="2 3">
    <name type="scientific">Pseudoloma neurophilia</name>
    <dbReference type="NCBI Taxonomy" id="146866"/>
    <lineage>
        <taxon>Eukaryota</taxon>
        <taxon>Fungi</taxon>
        <taxon>Fungi incertae sedis</taxon>
        <taxon>Microsporidia</taxon>
        <taxon>Pseudoloma</taxon>
    </lineage>
</organism>
<keyword evidence="3" id="KW-1185">Reference proteome</keyword>
<reference evidence="2 3" key="1">
    <citation type="submission" date="2015-07" db="EMBL/GenBank/DDBJ databases">
        <title>The genome of Pseudoloma neurophilia, a relevant intracellular parasite of the zebrafish.</title>
        <authorList>
            <person name="Ndikumana S."/>
            <person name="Pelin A."/>
            <person name="Sanders J."/>
            <person name="Corradi N."/>
        </authorList>
    </citation>
    <scope>NUCLEOTIDE SEQUENCE [LARGE SCALE GENOMIC DNA]</scope>
    <source>
        <strain evidence="2 3">MK1</strain>
    </source>
</reference>
<feature type="transmembrane region" description="Helical" evidence="1">
    <location>
        <begin position="214"/>
        <end position="233"/>
    </location>
</feature>
<dbReference type="AlphaFoldDB" id="A0A0R0LZ39"/>
<evidence type="ECO:0000313" key="2">
    <source>
        <dbReference type="EMBL" id="KRH94540.1"/>
    </source>
</evidence>
<protein>
    <submittedName>
        <fullName evidence="2">Uncharacterized protein</fullName>
    </submittedName>
</protein>
<name>A0A0R0LZ39_9MICR</name>
<dbReference type="EMBL" id="LGUB01000060">
    <property type="protein sequence ID" value="KRH94540.1"/>
    <property type="molecule type" value="Genomic_DNA"/>
</dbReference>
<comment type="caution">
    <text evidence="2">The sequence shown here is derived from an EMBL/GenBank/DDBJ whole genome shotgun (WGS) entry which is preliminary data.</text>
</comment>
<dbReference type="Proteomes" id="UP000051530">
    <property type="component" value="Unassembled WGS sequence"/>
</dbReference>
<keyword evidence="1" id="KW-0472">Membrane</keyword>
<evidence type="ECO:0000256" key="1">
    <source>
        <dbReference type="SAM" id="Phobius"/>
    </source>
</evidence>
<keyword evidence="1" id="KW-1133">Transmembrane helix</keyword>
<gene>
    <name evidence="2" type="ORF">M153_2140003887</name>
</gene>
<evidence type="ECO:0000313" key="3">
    <source>
        <dbReference type="Proteomes" id="UP000051530"/>
    </source>
</evidence>
<sequence>MPKYNENIAHIEKITINGCTCEACNVDDSNGNRKEYPSLDCNINCKKNEKVEQKCFCFESDTCQEDSVGFESSHLLSLEKLKTSLKGNSKSEQIIKNCIDGGDDELKFINISFENTVKNGTLTAQLHVTRDNDEKKEQPTIDILKNINFPIDIFKNQTKIKIGTEEINQNSATMTNKDLKTQNDLLSQNYDEETENFCKQIGEDFFEDGNVTTALIGSLFFVSALFIGLGFLYKKYRKKTTETNPEVSNNVI</sequence>
<dbReference type="VEuPathDB" id="MicrosporidiaDB:M153_2140003887"/>
<keyword evidence="1" id="KW-0812">Transmembrane</keyword>
<accession>A0A0R0LZ39</accession>
<proteinExistence type="predicted"/>